<evidence type="ECO:0000256" key="3">
    <source>
        <dbReference type="ARBA" id="ARBA00023015"/>
    </source>
</evidence>
<feature type="region of interest" description="Disordered" evidence="6">
    <location>
        <begin position="169"/>
        <end position="204"/>
    </location>
</feature>
<proteinExistence type="inferred from homology"/>
<dbReference type="EMBL" id="GL349492">
    <property type="protein sequence ID" value="KNC54895.1"/>
    <property type="molecule type" value="Genomic_DNA"/>
</dbReference>
<protein>
    <recommendedName>
        <fullName evidence="7">Transcription initiation factor TFIID component TAF4 C-terminal domain-containing protein</fullName>
    </recommendedName>
</protein>
<evidence type="ECO:0000313" key="8">
    <source>
        <dbReference type="EMBL" id="KNC54895.1"/>
    </source>
</evidence>
<reference evidence="8 9" key="1">
    <citation type="submission" date="2010-05" db="EMBL/GenBank/DDBJ databases">
        <title>The Genome Sequence of Thecamonas trahens ATCC 50062.</title>
        <authorList>
            <consortium name="The Broad Institute Genome Sequencing Platform"/>
            <person name="Russ C."/>
            <person name="Cuomo C."/>
            <person name="Shea T."/>
            <person name="Young S.K."/>
            <person name="Zeng Q."/>
            <person name="Koehrsen M."/>
            <person name="Haas B."/>
            <person name="Borodovsky M."/>
            <person name="Guigo R."/>
            <person name="Alvarado L."/>
            <person name="Berlin A."/>
            <person name="Bochicchio J."/>
            <person name="Borenstein D."/>
            <person name="Chapman S."/>
            <person name="Chen Z."/>
            <person name="Freedman E."/>
            <person name="Gellesch M."/>
            <person name="Goldberg J."/>
            <person name="Griggs A."/>
            <person name="Gujja S."/>
            <person name="Heilman E."/>
            <person name="Heiman D."/>
            <person name="Hepburn T."/>
            <person name="Howarth C."/>
            <person name="Jen D."/>
            <person name="Larson L."/>
            <person name="Mehta T."/>
            <person name="Park D."/>
            <person name="Pearson M."/>
            <person name="Roberts A."/>
            <person name="Saif S."/>
            <person name="Shenoy N."/>
            <person name="Sisk P."/>
            <person name="Stolte C."/>
            <person name="Sykes S."/>
            <person name="Thomson T."/>
            <person name="Walk T."/>
            <person name="White J."/>
            <person name="Yandava C."/>
            <person name="Burger G."/>
            <person name="Gray M.W."/>
            <person name="Holland P.W.H."/>
            <person name="King N."/>
            <person name="Lang F.B.F."/>
            <person name="Roger A.J."/>
            <person name="Ruiz-Trillo I."/>
            <person name="Lander E."/>
            <person name="Nusbaum C."/>
        </authorList>
    </citation>
    <scope>NUCLEOTIDE SEQUENCE [LARGE SCALE GENOMIC DNA]</scope>
    <source>
        <strain evidence="8 9">ATCC 50062</strain>
    </source>
</reference>
<comment type="similarity">
    <text evidence="2">Belongs to the TAF4 family.</text>
</comment>
<dbReference type="GO" id="GO:0005669">
    <property type="term" value="C:transcription factor TFIID complex"/>
    <property type="evidence" value="ECO:0007669"/>
    <property type="project" value="InterPro"/>
</dbReference>
<dbReference type="Proteomes" id="UP000054408">
    <property type="component" value="Unassembled WGS sequence"/>
</dbReference>
<feature type="compositionally biased region" description="Acidic residues" evidence="6">
    <location>
        <begin position="179"/>
        <end position="200"/>
    </location>
</feature>
<feature type="compositionally biased region" description="Low complexity" evidence="6">
    <location>
        <begin position="409"/>
        <end position="427"/>
    </location>
</feature>
<feature type="domain" description="Transcription initiation factor TFIID component TAF4 C-terminal" evidence="7">
    <location>
        <begin position="528"/>
        <end position="680"/>
    </location>
</feature>
<feature type="compositionally biased region" description="Gly residues" evidence="6">
    <location>
        <begin position="428"/>
        <end position="437"/>
    </location>
</feature>
<evidence type="ECO:0000259" key="7">
    <source>
        <dbReference type="Pfam" id="PF05236"/>
    </source>
</evidence>
<dbReference type="GeneID" id="25568750"/>
<dbReference type="Pfam" id="PF05236">
    <property type="entry name" value="TAF4"/>
    <property type="match status" value="1"/>
</dbReference>
<dbReference type="AlphaFoldDB" id="A0A0L0DRI1"/>
<keyword evidence="4" id="KW-0804">Transcription</keyword>
<keyword evidence="3" id="KW-0805">Transcription regulation</keyword>
<evidence type="ECO:0000256" key="1">
    <source>
        <dbReference type="ARBA" id="ARBA00004123"/>
    </source>
</evidence>
<feature type="region of interest" description="Disordered" evidence="6">
    <location>
        <begin position="390"/>
        <end position="438"/>
    </location>
</feature>
<name>A0A0L0DRI1_THETB</name>
<evidence type="ECO:0000256" key="2">
    <source>
        <dbReference type="ARBA" id="ARBA00006178"/>
    </source>
</evidence>
<evidence type="ECO:0000313" key="9">
    <source>
        <dbReference type="Proteomes" id="UP000054408"/>
    </source>
</evidence>
<comment type="subcellular location">
    <subcellularLocation>
        <location evidence="1">Nucleus</location>
    </subcellularLocation>
</comment>
<dbReference type="GO" id="GO:0006352">
    <property type="term" value="P:DNA-templated transcription initiation"/>
    <property type="evidence" value="ECO:0007669"/>
    <property type="project" value="InterPro"/>
</dbReference>
<dbReference type="RefSeq" id="XP_013753486.1">
    <property type="nucleotide sequence ID" value="XM_013898032.1"/>
</dbReference>
<gene>
    <name evidence="8" type="ORF">AMSG_10550</name>
</gene>
<evidence type="ECO:0000256" key="4">
    <source>
        <dbReference type="ARBA" id="ARBA00023163"/>
    </source>
</evidence>
<sequence>MSSKYNREFLVEQVAGHFESYKDKLPRKNIDVITTYFTQMMGGSMSVDEFLAAVRQELSKSAYRTYSGALRGWVNQNPVILAEPGVPNTVRVYLALSTYLIPLPLDEEARAALLEAMTTKSGLARALAVADQKVRSARAGKVHVTLTPQQGAAAGAKALQRKRDVAAGVVMEDEKGDNGSDDDDDNAGDGSDDDSDDDFDIGSRGHPLGEVIVVGDRITFTDPRGRVKTFEYTLPLKQYVESLGAAEGHRYLVESCAKAFAAEQQSQQASAATGLAGIPPDYVPKGKATLSSSGHISYTNPNGESQQYLMNEAIKAAIVSLSPTDRDRYLTYTMEVALSIYVPTAAATAPPASNGGTASAPSAEDESRKRKRLAAEMADVKRRKLDELGRSVIGGGDDDDEEDSRAGRRAASNSASASRRAEASSSAAGGGGSGGGDVAQLFPGNVDLTQERAMMMASIARRTKTNRAAAERTLASEGHAIGGGTIRLCEPAPMLELVKQVLDETALIEAAGPYRFPPNSRAANRRAEAFKKVLVRNMTGPALEYLDLALKEYMTRIVEAAIKASKARTKVARLPSESHPGDVITTDVRRLLADIRERHTKKWQAREAAEKAAFQVAQAERARLERNPRKYEALLMKLDEFTAAEEARAEQESANSIAAVMVGRTKSTSLANEQAALKASLAAFPVWASFSPAEQERYIELRTKTAPTADETLELSNLNIRLMPVHGTSASRRVTLADLSYALQRAAAPLPSAIIHQIKTLTHRAR</sequence>
<keyword evidence="5" id="KW-0539">Nucleus</keyword>
<organism evidence="8 9">
    <name type="scientific">Thecamonas trahens ATCC 50062</name>
    <dbReference type="NCBI Taxonomy" id="461836"/>
    <lineage>
        <taxon>Eukaryota</taxon>
        <taxon>Apusozoa</taxon>
        <taxon>Apusomonadida</taxon>
        <taxon>Apusomonadidae</taxon>
        <taxon>Thecamonas</taxon>
    </lineage>
</organism>
<evidence type="ECO:0000256" key="6">
    <source>
        <dbReference type="SAM" id="MobiDB-lite"/>
    </source>
</evidence>
<accession>A0A0L0DRI1</accession>
<keyword evidence="9" id="KW-1185">Reference proteome</keyword>
<evidence type="ECO:0000256" key="5">
    <source>
        <dbReference type="ARBA" id="ARBA00023242"/>
    </source>
</evidence>
<dbReference type="InterPro" id="IPR007900">
    <property type="entry name" value="TAF4_C"/>
</dbReference>
<feature type="region of interest" description="Disordered" evidence="6">
    <location>
        <begin position="347"/>
        <end position="378"/>
    </location>
</feature>